<feature type="domain" description="HMA" evidence="3">
    <location>
        <begin position="174"/>
        <end position="237"/>
    </location>
</feature>
<feature type="compositionally biased region" description="Basic and acidic residues" evidence="1">
    <location>
        <begin position="132"/>
        <end position="168"/>
    </location>
</feature>
<dbReference type="InterPro" id="IPR044258">
    <property type="entry name" value="HIPP09-like"/>
</dbReference>
<dbReference type="CDD" id="cd00371">
    <property type="entry name" value="HMA"/>
    <property type="match status" value="1"/>
</dbReference>
<dbReference type="PANTHER" id="PTHR47066">
    <property type="entry name" value="HEAVY METAL-ASSOCIATED ISOPRENYLATED PLANT PROTEIN 9"/>
    <property type="match status" value="1"/>
</dbReference>
<evidence type="ECO:0000313" key="4">
    <source>
        <dbReference type="Proteomes" id="UP000515151"/>
    </source>
</evidence>
<reference evidence="4" key="1">
    <citation type="journal article" date="2020" name="Plant Biotechnol. J.">
        <title>The pomegranate (Punica granatum L.) draft genome dissects genetic divergence between soft- and hard-seeded cultivars.</title>
        <authorList>
            <person name="Luo X."/>
            <person name="Li H."/>
            <person name="Wu Z."/>
            <person name="Yao W."/>
            <person name="Zhao P."/>
            <person name="Cao D."/>
            <person name="Yu H."/>
            <person name="Li K."/>
            <person name="Poudel K."/>
            <person name="Zhao D."/>
            <person name="Zhang F."/>
            <person name="Xia X."/>
            <person name="Chen L."/>
            <person name="Wang Q."/>
            <person name="Jing D."/>
            <person name="Cao S."/>
        </authorList>
    </citation>
    <scope>NUCLEOTIDE SEQUENCE [LARGE SCALE GENOMIC DNA]</scope>
    <source>
        <strain evidence="4">cv. Tunisia</strain>
    </source>
</reference>
<keyword evidence="4" id="KW-1185">Reference proteome</keyword>
<dbReference type="InterPro" id="IPR036163">
    <property type="entry name" value="HMA_dom_sf"/>
</dbReference>
<proteinExistence type="predicted"/>
<sequence length="352" mass="39410">MCIYNQNYKVDCWFSMCGVLVYPIFCNGESHLRHARHLSIPFCGNFSTCLSVDIWNFSHSTLPPSLSLSLSLSVSVACSIYIYIYIWYISPALPSLSDLSLAPRKKILIIMGEGGGEGKAAKQDEAKLGKVAAEEKKAAEDQEKKNEEKAEDDENKKGKEEKAEEEPKPPTPPPAPLILHVDLHCVGCVKKIKTFLLKTRGVEEVEVDMEQNQVKIKGVVSPQSLCDKISKKTKRRANVIHPLPSAEGDPLPELVISQVSGLATVELSVYVHCEGCAKQLQRKILKMRGTCTGGPRSKPRSSRSPNLCRSLSPRRKKRGRELGNSLKRSRRDQMKMVMIKKRRKKKVITRED</sequence>
<dbReference type="InterPro" id="IPR006121">
    <property type="entry name" value="HMA_dom"/>
</dbReference>
<keyword evidence="2" id="KW-1133">Transmembrane helix</keyword>
<feature type="compositionally biased region" description="Basic residues" evidence="1">
    <location>
        <begin position="338"/>
        <end position="352"/>
    </location>
</feature>
<reference evidence="5" key="2">
    <citation type="submission" date="2025-08" db="UniProtKB">
        <authorList>
            <consortium name="RefSeq"/>
        </authorList>
    </citation>
    <scope>IDENTIFICATION</scope>
    <source>
        <tissue evidence="5">Leaf</tissue>
    </source>
</reference>
<evidence type="ECO:0000256" key="2">
    <source>
        <dbReference type="SAM" id="Phobius"/>
    </source>
</evidence>
<dbReference type="SUPFAM" id="SSF55008">
    <property type="entry name" value="HMA, heavy metal-associated domain"/>
    <property type="match status" value="1"/>
</dbReference>
<dbReference type="Pfam" id="PF00403">
    <property type="entry name" value="HMA"/>
    <property type="match status" value="1"/>
</dbReference>
<dbReference type="Proteomes" id="UP000515151">
    <property type="component" value="Chromosome 2"/>
</dbReference>
<dbReference type="GeneID" id="116195239"/>
<evidence type="ECO:0000256" key="1">
    <source>
        <dbReference type="SAM" id="MobiDB-lite"/>
    </source>
</evidence>
<dbReference type="GO" id="GO:0046872">
    <property type="term" value="F:metal ion binding"/>
    <property type="evidence" value="ECO:0007669"/>
    <property type="project" value="InterPro"/>
</dbReference>
<dbReference type="PROSITE" id="PS50846">
    <property type="entry name" value="HMA_2"/>
    <property type="match status" value="1"/>
</dbReference>
<gene>
    <name evidence="5" type="primary">LOC116195239</name>
</gene>
<dbReference type="PANTHER" id="PTHR47066:SF1">
    <property type="entry name" value="HEAVY METAL-ASSOCIATED ISOPRENYLATED PLANT PROTEIN 9"/>
    <property type="match status" value="1"/>
</dbReference>
<feature type="region of interest" description="Disordered" evidence="1">
    <location>
        <begin position="132"/>
        <end position="176"/>
    </location>
</feature>
<feature type="transmembrane region" description="Helical" evidence="2">
    <location>
        <begin position="66"/>
        <end position="88"/>
    </location>
</feature>
<evidence type="ECO:0000313" key="5">
    <source>
        <dbReference type="RefSeq" id="XP_031380106.1"/>
    </source>
</evidence>
<accession>A0A6P8CF62</accession>
<dbReference type="AlphaFoldDB" id="A0A6P8CF62"/>
<organism evidence="4 5">
    <name type="scientific">Punica granatum</name>
    <name type="common">Pomegranate</name>
    <dbReference type="NCBI Taxonomy" id="22663"/>
    <lineage>
        <taxon>Eukaryota</taxon>
        <taxon>Viridiplantae</taxon>
        <taxon>Streptophyta</taxon>
        <taxon>Embryophyta</taxon>
        <taxon>Tracheophyta</taxon>
        <taxon>Spermatophyta</taxon>
        <taxon>Magnoliopsida</taxon>
        <taxon>eudicotyledons</taxon>
        <taxon>Gunneridae</taxon>
        <taxon>Pentapetalae</taxon>
        <taxon>rosids</taxon>
        <taxon>malvids</taxon>
        <taxon>Myrtales</taxon>
        <taxon>Lythraceae</taxon>
        <taxon>Punica</taxon>
    </lineage>
</organism>
<dbReference type="Gene3D" id="3.30.70.100">
    <property type="match status" value="1"/>
</dbReference>
<feature type="region of interest" description="Disordered" evidence="1">
    <location>
        <begin position="289"/>
        <end position="352"/>
    </location>
</feature>
<evidence type="ECO:0000259" key="3">
    <source>
        <dbReference type="PROSITE" id="PS50846"/>
    </source>
</evidence>
<dbReference type="RefSeq" id="XP_031380106.1">
    <property type="nucleotide sequence ID" value="XM_031524246.1"/>
</dbReference>
<keyword evidence="2" id="KW-0812">Transmembrane</keyword>
<protein>
    <submittedName>
        <fullName evidence="5">Heavy metal-associated isoprenylated plant protein 1-like isoform X2</fullName>
    </submittedName>
</protein>
<name>A0A6P8CF62_PUNGR</name>
<keyword evidence="2" id="KW-0472">Membrane</keyword>